<dbReference type="PANTHER" id="PTHR46825:SF9">
    <property type="entry name" value="BETA-LACTAMASE-RELATED DOMAIN-CONTAINING PROTEIN"/>
    <property type="match status" value="1"/>
</dbReference>
<dbReference type="Pfam" id="PF00144">
    <property type="entry name" value="Beta-lactamase"/>
    <property type="match status" value="1"/>
</dbReference>
<keyword evidence="4" id="KW-1185">Reference proteome</keyword>
<proteinExistence type="predicted"/>
<dbReference type="InterPro" id="IPR001466">
    <property type="entry name" value="Beta-lactam-related"/>
</dbReference>
<organism evidence="3 4">
    <name type="scientific">Alteromonas halophila</name>
    <dbReference type="NCBI Taxonomy" id="516698"/>
    <lineage>
        <taxon>Bacteria</taxon>
        <taxon>Pseudomonadati</taxon>
        <taxon>Pseudomonadota</taxon>
        <taxon>Gammaproteobacteria</taxon>
        <taxon>Alteromonadales</taxon>
        <taxon>Alteromonadaceae</taxon>
        <taxon>Alteromonas/Salinimonas group</taxon>
        <taxon>Alteromonas</taxon>
    </lineage>
</organism>
<feature type="domain" description="Beta-lactamase-related" evidence="2">
    <location>
        <begin position="31"/>
        <end position="341"/>
    </location>
</feature>
<reference evidence="3" key="1">
    <citation type="journal article" date="2014" name="Int. J. Syst. Evol. Microbiol.">
        <title>Complete genome sequence of Corynebacterium casei LMG S-19264T (=DSM 44701T), isolated from a smear-ripened cheese.</title>
        <authorList>
            <consortium name="US DOE Joint Genome Institute (JGI-PGF)"/>
            <person name="Walter F."/>
            <person name="Albersmeier A."/>
            <person name="Kalinowski J."/>
            <person name="Ruckert C."/>
        </authorList>
    </citation>
    <scope>NUCLEOTIDE SEQUENCE</scope>
    <source>
        <strain evidence="3">KCTC 22164</strain>
    </source>
</reference>
<dbReference type="SUPFAM" id="SSF56601">
    <property type="entry name" value="beta-lactamase/transpeptidase-like"/>
    <property type="match status" value="1"/>
</dbReference>
<dbReference type="EMBL" id="BMXP01000002">
    <property type="protein sequence ID" value="GGW78608.1"/>
    <property type="molecule type" value="Genomic_DNA"/>
</dbReference>
<sequence>MKQRIISLAIAATFLSVSAVAQVSDAQRASFRTFLEEFRKQNSILSFSVAVVKDDEIVLSESLGWQDHDAEEPTTADTSYLVASITKTFTAATLLAMEADGHISLDADFTTLSDWQSRCQWLARSGIIFGGGTLDNGTEVAPVKCDTPISLRQVLQHRVQGKPGSAFFYNPVVYGRLSNWVEENTERSWRDWMRHYVIEPAKLNNIAAGWRDHEGATALTNLAPPFRHAPEQSDNLAPSALPNPELNASSGIIASVRDLAHYSMALDRGEILSDTLREKMWTPPIDADGSPAPYAHGWFVQNFQGHRLVWHSGWWPDAYAGFLVKAPDDGWTLVALGNTDGIRTDINTLTGAEVEKNPLVAKFLETFVTAEVPDRH</sequence>
<gene>
    <name evidence="3" type="ORF">GCM10007391_09050</name>
</gene>
<keyword evidence="1" id="KW-0732">Signal</keyword>
<feature type="signal peptide" evidence="1">
    <location>
        <begin position="1"/>
        <end position="21"/>
    </location>
</feature>
<accession>A0A918JFR6</accession>
<dbReference type="Gene3D" id="3.40.710.10">
    <property type="entry name" value="DD-peptidase/beta-lactamase superfamily"/>
    <property type="match status" value="1"/>
</dbReference>
<evidence type="ECO:0000313" key="3">
    <source>
        <dbReference type="EMBL" id="GGW78608.1"/>
    </source>
</evidence>
<dbReference type="Proteomes" id="UP000631300">
    <property type="component" value="Unassembled WGS sequence"/>
</dbReference>
<reference evidence="3" key="2">
    <citation type="submission" date="2020-09" db="EMBL/GenBank/DDBJ databases">
        <authorList>
            <person name="Sun Q."/>
            <person name="Kim S."/>
        </authorList>
    </citation>
    <scope>NUCLEOTIDE SEQUENCE</scope>
    <source>
        <strain evidence="3">KCTC 22164</strain>
    </source>
</reference>
<dbReference type="GO" id="GO:0016787">
    <property type="term" value="F:hydrolase activity"/>
    <property type="evidence" value="ECO:0007669"/>
    <property type="project" value="UniProtKB-KW"/>
</dbReference>
<comment type="caution">
    <text evidence="3">The sequence shown here is derived from an EMBL/GenBank/DDBJ whole genome shotgun (WGS) entry which is preliminary data.</text>
</comment>
<feature type="chain" id="PRO_5037112898" evidence="1">
    <location>
        <begin position="22"/>
        <end position="376"/>
    </location>
</feature>
<dbReference type="PANTHER" id="PTHR46825">
    <property type="entry name" value="D-ALANYL-D-ALANINE-CARBOXYPEPTIDASE/ENDOPEPTIDASE AMPH"/>
    <property type="match status" value="1"/>
</dbReference>
<dbReference type="InterPro" id="IPR050491">
    <property type="entry name" value="AmpC-like"/>
</dbReference>
<protein>
    <submittedName>
        <fullName evidence="3">Serine hydrolase</fullName>
    </submittedName>
</protein>
<keyword evidence="3" id="KW-0378">Hydrolase</keyword>
<dbReference type="InterPro" id="IPR012338">
    <property type="entry name" value="Beta-lactam/transpept-like"/>
</dbReference>
<name>A0A918JFR6_9ALTE</name>
<dbReference type="AlphaFoldDB" id="A0A918JFR6"/>
<evidence type="ECO:0000256" key="1">
    <source>
        <dbReference type="SAM" id="SignalP"/>
    </source>
</evidence>
<evidence type="ECO:0000259" key="2">
    <source>
        <dbReference type="Pfam" id="PF00144"/>
    </source>
</evidence>
<evidence type="ECO:0000313" key="4">
    <source>
        <dbReference type="Proteomes" id="UP000631300"/>
    </source>
</evidence>